<feature type="transmembrane region" description="Helical" evidence="2">
    <location>
        <begin position="83"/>
        <end position="102"/>
    </location>
</feature>
<organism evidence="3 4">
    <name type="scientific">Sediminihabitans luteus</name>
    <dbReference type="NCBI Taxonomy" id="1138585"/>
    <lineage>
        <taxon>Bacteria</taxon>
        <taxon>Bacillati</taxon>
        <taxon>Actinomycetota</taxon>
        <taxon>Actinomycetes</taxon>
        <taxon>Micrococcales</taxon>
        <taxon>Cellulomonadaceae</taxon>
        <taxon>Sediminihabitans</taxon>
    </lineage>
</organism>
<feature type="transmembrane region" description="Helical" evidence="2">
    <location>
        <begin position="122"/>
        <end position="141"/>
    </location>
</feature>
<reference evidence="3 4" key="1">
    <citation type="submission" date="2017-11" db="EMBL/GenBank/DDBJ databases">
        <title>Genomic Encyclopedia of Archaeal and Bacterial Type Strains, Phase II (KMG-II): From Individual Species to Whole Genera.</title>
        <authorList>
            <person name="Goeker M."/>
        </authorList>
    </citation>
    <scope>NUCLEOTIDE SEQUENCE [LARGE SCALE GENOMIC DNA]</scope>
    <source>
        <strain evidence="3 4">DSM 25478</strain>
    </source>
</reference>
<feature type="transmembrane region" description="Helical" evidence="2">
    <location>
        <begin position="38"/>
        <end position="62"/>
    </location>
</feature>
<comment type="caution">
    <text evidence="3">The sequence shown here is derived from an EMBL/GenBank/DDBJ whole genome shotgun (WGS) entry which is preliminary data.</text>
</comment>
<gene>
    <name evidence="3" type="ORF">CLV28_2070</name>
</gene>
<keyword evidence="2" id="KW-0812">Transmembrane</keyword>
<dbReference type="AlphaFoldDB" id="A0A2M9CEC6"/>
<name>A0A2M9CEC6_9CELL</name>
<sequence>MTGPTVQRTRLRTLVIVALLATAASWAVVGLLEDSGVFLAGVPWAVDVTLVVLAGAVLWAGWTVRSYLRGRRPSLSGVRAARTLVLAKSAALAGVLLFGWYAGQAVRFAAELGVDARREKAVAALVAAVCALLLTAAGLVAESFCRLPPDDGDDAAGRTRRPGFDDGEDDEAGARA</sequence>
<evidence type="ECO:0000256" key="1">
    <source>
        <dbReference type="SAM" id="MobiDB-lite"/>
    </source>
</evidence>
<evidence type="ECO:0000313" key="4">
    <source>
        <dbReference type="Proteomes" id="UP000231693"/>
    </source>
</evidence>
<accession>A0A2M9CEC6</accession>
<feature type="compositionally biased region" description="Acidic residues" evidence="1">
    <location>
        <begin position="165"/>
        <end position="176"/>
    </location>
</feature>
<keyword evidence="2" id="KW-1133">Transmembrane helix</keyword>
<feature type="region of interest" description="Disordered" evidence="1">
    <location>
        <begin position="149"/>
        <end position="176"/>
    </location>
</feature>
<proteinExistence type="predicted"/>
<evidence type="ECO:0000313" key="3">
    <source>
        <dbReference type="EMBL" id="PJJ70239.1"/>
    </source>
</evidence>
<dbReference type="InterPro" id="IPR021517">
    <property type="entry name" value="DUF3180"/>
</dbReference>
<keyword evidence="2" id="KW-0472">Membrane</keyword>
<feature type="transmembrane region" description="Helical" evidence="2">
    <location>
        <begin position="12"/>
        <end position="32"/>
    </location>
</feature>
<evidence type="ECO:0000256" key="2">
    <source>
        <dbReference type="SAM" id="Phobius"/>
    </source>
</evidence>
<keyword evidence="4" id="KW-1185">Reference proteome</keyword>
<dbReference type="EMBL" id="PGFE01000003">
    <property type="protein sequence ID" value="PJJ70239.1"/>
    <property type="molecule type" value="Genomic_DNA"/>
</dbReference>
<dbReference type="Pfam" id="PF11377">
    <property type="entry name" value="DUF3180"/>
    <property type="match status" value="1"/>
</dbReference>
<protein>
    <submittedName>
        <fullName evidence="3">Uncharacterized protein DUF3180</fullName>
    </submittedName>
</protein>
<dbReference type="Proteomes" id="UP000231693">
    <property type="component" value="Unassembled WGS sequence"/>
</dbReference>